<dbReference type="GO" id="GO:0000155">
    <property type="term" value="F:phosphorelay sensor kinase activity"/>
    <property type="evidence" value="ECO:0007669"/>
    <property type="project" value="InterPro"/>
</dbReference>
<dbReference type="RefSeq" id="WP_245739562.1">
    <property type="nucleotide sequence ID" value="NZ_FOVB01000001.1"/>
</dbReference>
<dbReference type="InterPro" id="IPR011104">
    <property type="entry name" value="Hpr_kin/Pase_C"/>
</dbReference>
<dbReference type="STRING" id="1185766.SAMN05216224_101893"/>
<dbReference type="Pfam" id="PF07475">
    <property type="entry name" value="Hpr_kinase_C"/>
    <property type="match status" value="1"/>
</dbReference>
<evidence type="ECO:0000259" key="1">
    <source>
        <dbReference type="Pfam" id="PF07475"/>
    </source>
</evidence>
<organism evidence="2 3">
    <name type="scientific">Thioclava dalianensis</name>
    <dbReference type="NCBI Taxonomy" id="1185766"/>
    <lineage>
        <taxon>Bacteria</taxon>
        <taxon>Pseudomonadati</taxon>
        <taxon>Pseudomonadota</taxon>
        <taxon>Alphaproteobacteria</taxon>
        <taxon>Rhodobacterales</taxon>
        <taxon>Paracoccaceae</taxon>
        <taxon>Thioclava</taxon>
    </lineage>
</organism>
<protein>
    <submittedName>
        <fullName evidence="2">Serine kinase</fullName>
    </submittedName>
</protein>
<dbReference type="InterPro" id="IPR027417">
    <property type="entry name" value="P-loop_NTPase"/>
</dbReference>
<feature type="domain" description="HPr kinase/phosphorylase C-terminal" evidence="1">
    <location>
        <begin position="9"/>
        <end position="90"/>
    </location>
</feature>
<comment type="caution">
    <text evidence="2">The sequence shown here is derived from an EMBL/GenBank/DDBJ whole genome shotgun (WGS) entry which is preliminary data.</text>
</comment>
<evidence type="ECO:0000313" key="2">
    <source>
        <dbReference type="EMBL" id="KEP69178.1"/>
    </source>
</evidence>
<dbReference type="GO" id="GO:0005524">
    <property type="term" value="F:ATP binding"/>
    <property type="evidence" value="ECO:0007669"/>
    <property type="project" value="InterPro"/>
</dbReference>
<dbReference type="AlphaFoldDB" id="A0A074TJM1"/>
<gene>
    <name evidence="2" type="ORF">DL1_05410</name>
</gene>
<keyword evidence="2" id="KW-0808">Transferase</keyword>
<reference evidence="2 3" key="1">
    <citation type="submission" date="2014-03" db="EMBL/GenBank/DDBJ databases">
        <title>The draft genome sequence of Thioclava dalianensis DLFJ1-1.</title>
        <authorList>
            <person name="Lai Q."/>
            <person name="Shao Z."/>
        </authorList>
    </citation>
    <scope>NUCLEOTIDE SEQUENCE [LARGE SCALE GENOMIC DNA]</scope>
    <source>
        <strain evidence="2 3">DLFJ1-1</strain>
    </source>
</reference>
<dbReference type="SUPFAM" id="SSF53795">
    <property type="entry name" value="PEP carboxykinase-like"/>
    <property type="match status" value="1"/>
</dbReference>
<sequence>MTVPLLNRSENIHATAVALDAERGVLIRGASGSGKSQLALRLMAFGARLVSDDRTDLRSDDAGQLIASAPPELAGRIEARGVGILRADALSQARVTLCVDLDRIEDQRLPPYRKDRVLGVALPLVLQLQNGHLDVAILQFLKEGRWA</sequence>
<dbReference type="EMBL" id="JHEH01000017">
    <property type="protein sequence ID" value="KEP69178.1"/>
    <property type="molecule type" value="Genomic_DNA"/>
</dbReference>
<dbReference type="Proteomes" id="UP000027725">
    <property type="component" value="Unassembled WGS sequence"/>
</dbReference>
<keyword evidence="2" id="KW-0418">Kinase</keyword>
<evidence type="ECO:0000313" key="3">
    <source>
        <dbReference type="Proteomes" id="UP000027725"/>
    </source>
</evidence>
<dbReference type="CDD" id="cd01918">
    <property type="entry name" value="HprK_C"/>
    <property type="match status" value="1"/>
</dbReference>
<dbReference type="eggNOG" id="COG1493">
    <property type="taxonomic scope" value="Bacteria"/>
</dbReference>
<dbReference type="GO" id="GO:0006109">
    <property type="term" value="P:regulation of carbohydrate metabolic process"/>
    <property type="evidence" value="ECO:0007669"/>
    <property type="project" value="InterPro"/>
</dbReference>
<accession>A0A074TJM1</accession>
<name>A0A074TJM1_9RHOB</name>
<keyword evidence="3" id="KW-1185">Reference proteome</keyword>
<dbReference type="Gene3D" id="3.40.50.300">
    <property type="entry name" value="P-loop containing nucleotide triphosphate hydrolases"/>
    <property type="match status" value="1"/>
</dbReference>
<proteinExistence type="predicted"/>